<feature type="transmembrane region" description="Helical" evidence="6">
    <location>
        <begin position="443"/>
        <end position="466"/>
    </location>
</feature>
<feature type="transmembrane region" description="Helical" evidence="6">
    <location>
        <begin position="127"/>
        <end position="146"/>
    </location>
</feature>
<feature type="transmembrane region" description="Helical" evidence="6">
    <location>
        <begin position="238"/>
        <end position="259"/>
    </location>
</feature>
<dbReference type="AlphaFoldDB" id="A0A2K9F585"/>
<protein>
    <recommendedName>
        <fullName evidence="6">NADH-quinone oxidoreductase subunit N</fullName>
        <ecNumber evidence="6">7.1.1.-</ecNumber>
    </recommendedName>
    <alternativeName>
        <fullName evidence="6">NADH dehydrogenase I subunit N</fullName>
    </alternativeName>
    <alternativeName>
        <fullName evidence="6">NDH-1 subunit N</fullName>
    </alternativeName>
</protein>
<feature type="domain" description="NADH:quinone oxidoreductase/Mrp antiporter transmembrane" evidence="8">
    <location>
        <begin position="123"/>
        <end position="417"/>
    </location>
</feature>
<comment type="catalytic activity">
    <reaction evidence="6">
        <text>a quinone + NADH + 5 H(+)(in) = a quinol + NAD(+) + 4 H(+)(out)</text>
        <dbReference type="Rhea" id="RHEA:57888"/>
        <dbReference type="ChEBI" id="CHEBI:15378"/>
        <dbReference type="ChEBI" id="CHEBI:24646"/>
        <dbReference type="ChEBI" id="CHEBI:57540"/>
        <dbReference type="ChEBI" id="CHEBI:57945"/>
        <dbReference type="ChEBI" id="CHEBI:132124"/>
    </reaction>
</comment>
<feature type="transmembrane region" description="Helical" evidence="6">
    <location>
        <begin position="297"/>
        <end position="315"/>
    </location>
</feature>
<dbReference type="InterPro" id="IPR001750">
    <property type="entry name" value="ND/Mrp_TM"/>
</dbReference>
<dbReference type="EMBL" id="CP025408">
    <property type="protein sequence ID" value="AUH35562.1"/>
    <property type="molecule type" value="Genomic_DNA"/>
</dbReference>
<dbReference type="GO" id="GO:0005886">
    <property type="term" value="C:plasma membrane"/>
    <property type="evidence" value="ECO:0007669"/>
    <property type="project" value="UniProtKB-SubCell"/>
</dbReference>
<comment type="subunit">
    <text evidence="6">NDH-1 is composed of 14 different subunits. Subunits NuoA, H, J, K, L, M, N constitute the membrane sector of the complex.</text>
</comment>
<evidence type="ECO:0000256" key="4">
    <source>
        <dbReference type="ARBA" id="ARBA00022989"/>
    </source>
</evidence>
<keyword evidence="6" id="KW-0830">Ubiquinone</keyword>
<comment type="function">
    <text evidence="1 6">NDH-1 shuttles electrons from NADH, via FMN and iron-sulfur (Fe-S) centers, to quinones in the respiratory chain. The immediate electron acceptor for the enzyme in this species is believed to be ubiquinone. Couples the redox reaction to proton translocation (for every two electrons transferred, four hydrogen ions are translocated across the cytoplasmic membrane), and thus conserves the redox energy in a proton gradient.</text>
</comment>
<name>A0A2K9F585_9RHOB</name>
<gene>
    <name evidence="6" type="primary">nuoN</name>
    <name evidence="9" type="ORF">CUV01_18000</name>
</gene>
<keyword evidence="4 6" id="KW-1133">Transmembrane helix</keyword>
<keyword evidence="6" id="KW-1278">Translocase</keyword>
<comment type="similarity">
    <text evidence="6">Belongs to the complex I subunit 2 family.</text>
</comment>
<dbReference type="GO" id="GO:0042773">
    <property type="term" value="P:ATP synthesis coupled electron transport"/>
    <property type="evidence" value="ECO:0007669"/>
    <property type="project" value="InterPro"/>
</dbReference>
<dbReference type="Pfam" id="PF00361">
    <property type="entry name" value="Proton_antipo_M"/>
    <property type="match status" value="1"/>
</dbReference>
<feature type="transmembrane region" description="Helical" evidence="6">
    <location>
        <begin position="402"/>
        <end position="422"/>
    </location>
</feature>
<dbReference type="RefSeq" id="WP_101462214.1">
    <property type="nucleotide sequence ID" value="NZ_CP025408.1"/>
</dbReference>
<keyword evidence="5 6" id="KW-0472">Membrane</keyword>
<feature type="transmembrane region" description="Helical" evidence="6">
    <location>
        <begin position="201"/>
        <end position="226"/>
    </location>
</feature>
<evidence type="ECO:0000256" key="6">
    <source>
        <dbReference type="HAMAP-Rule" id="MF_00445"/>
    </source>
</evidence>
<feature type="transmembrane region" description="Helical" evidence="6">
    <location>
        <begin position="369"/>
        <end position="390"/>
    </location>
</feature>
<keyword evidence="3 6" id="KW-0812">Transmembrane</keyword>
<evidence type="ECO:0000313" key="9">
    <source>
        <dbReference type="EMBL" id="AUH35562.1"/>
    </source>
</evidence>
<dbReference type="PRINTS" id="PR01434">
    <property type="entry name" value="NADHDHGNASE5"/>
</dbReference>
<feature type="transmembrane region" description="Helical" evidence="6">
    <location>
        <begin position="158"/>
        <end position="181"/>
    </location>
</feature>
<comment type="subcellular location">
    <subcellularLocation>
        <location evidence="6">Cell membrane</location>
        <topology evidence="6">Multi-pass membrane protein</topology>
    </subcellularLocation>
    <subcellularLocation>
        <location evidence="2">Endomembrane system</location>
        <topology evidence="2">Multi-pass membrane protein</topology>
    </subcellularLocation>
    <subcellularLocation>
        <location evidence="7">Membrane</location>
        <topology evidence="7">Multi-pass membrane protein</topology>
    </subcellularLocation>
</comment>
<evidence type="ECO:0000256" key="5">
    <source>
        <dbReference type="ARBA" id="ARBA00023136"/>
    </source>
</evidence>
<dbReference type="OrthoDB" id="9811718at2"/>
<sequence length="497" mass="52110">MTALDFSTLLPEILLAIYAMAALLAGAYFGKDAIARPIMWITVAVLVLTGFYIGMADRPQQTAFHVMFIDDAFARFAKVTILLSAAAVLAMSADYMTRHGLLRFEFPILIVLAAVGMSIMVSAGDLLSLYMGLELQSLALYVIAAMRRESVKSSEAGLKYFVLGALSSGLLLYGASLVYGFAGTTSFAGIITTVQTGELTIGLLFGMVFLLVGLAFKVSAVPFHMWTPDVYEGSPTPVTAFFATAPKVAAMALIARLMFEAFGTVAGDWGQIIAALAIMSMFLGSIAGIGQTNIKRLMAYSSIAHMGFALVGLAAGTELGVAAMLQYMAIYAVMNVGAFAFILSMERDGRPVTDLASLNRFASAEPLKALAMLILMFSLAGVPPLLGFFAKFGVLTAAVEANMGWLAVAGVVASVIGAFYYLRIVYYMYFGAENDGIDSNMGPVQMAALIVSAGAVLLGAATMFGVDDAAANAAGSLVGGDASTIVVTVVEEPAPVD</sequence>
<dbReference type="Proteomes" id="UP000233742">
    <property type="component" value="Chromosome"/>
</dbReference>
<keyword evidence="6" id="KW-0520">NAD</keyword>
<dbReference type="NCBIfam" id="NF004440">
    <property type="entry name" value="PRK05777.1-3"/>
    <property type="match status" value="1"/>
</dbReference>
<feature type="transmembrane region" description="Helical" evidence="6">
    <location>
        <begin position="321"/>
        <end position="343"/>
    </location>
</feature>
<dbReference type="GO" id="GO:0048038">
    <property type="term" value="F:quinone binding"/>
    <property type="evidence" value="ECO:0007669"/>
    <property type="project" value="UniProtKB-KW"/>
</dbReference>
<keyword evidence="6" id="KW-0874">Quinone</keyword>
<dbReference type="GO" id="GO:0008137">
    <property type="term" value="F:NADH dehydrogenase (ubiquinone) activity"/>
    <property type="evidence" value="ECO:0007669"/>
    <property type="project" value="InterPro"/>
</dbReference>
<feature type="transmembrane region" description="Helical" evidence="6">
    <location>
        <begin position="37"/>
        <end position="55"/>
    </location>
</feature>
<evidence type="ECO:0000259" key="8">
    <source>
        <dbReference type="Pfam" id="PF00361"/>
    </source>
</evidence>
<dbReference type="PANTHER" id="PTHR22773">
    <property type="entry name" value="NADH DEHYDROGENASE"/>
    <property type="match status" value="1"/>
</dbReference>
<feature type="transmembrane region" description="Helical" evidence="6">
    <location>
        <begin position="13"/>
        <end position="30"/>
    </location>
</feature>
<evidence type="ECO:0000256" key="2">
    <source>
        <dbReference type="ARBA" id="ARBA00004127"/>
    </source>
</evidence>
<evidence type="ECO:0000256" key="1">
    <source>
        <dbReference type="ARBA" id="ARBA00002378"/>
    </source>
</evidence>
<dbReference type="KEGG" id="paro:CUV01_18000"/>
<evidence type="ECO:0000256" key="7">
    <source>
        <dbReference type="RuleBase" id="RU000320"/>
    </source>
</evidence>
<organism evidence="9 10">
    <name type="scientific">Paracoccus tegillarcae</name>
    <dbReference type="NCBI Taxonomy" id="1529068"/>
    <lineage>
        <taxon>Bacteria</taxon>
        <taxon>Pseudomonadati</taxon>
        <taxon>Pseudomonadota</taxon>
        <taxon>Alphaproteobacteria</taxon>
        <taxon>Rhodobacterales</taxon>
        <taxon>Paracoccaceae</taxon>
        <taxon>Paracoccus</taxon>
    </lineage>
</organism>
<keyword evidence="10" id="KW-1185">Reference proteome</keyword>
<reference evidence="9 10" key="1">
    <citation type="submission" date="2017-12" db="EMBL/GenBank/DDBJ databases">
        <authorList>
            <person name="Hurst M.R.H."/>
        </authorList>
    </citation>
    <scope>NUCLEOTIDE SEQUENCE [LARGE SCALE GENOMIC DNA]</scope>
    <source>
        <strain evidence="9 10">BM15</strain>
    </source>
</reference>
<accession>A0A2K9F585</accession>
<dbReference type="HAMAP" id="MF_00445">
    <property type="entry name" value="NDH1_NuoN_1"/>
    <property type="match status" value="1"/>
</dbReference>
<dbReference type="InterPro" id="IPR010096">
    <property type="entry name" value="NADH-Q_OxRdtase_suN/2"/>
</dbReference>
<keyword evidence="6" id="KW-0813">Transport</keyword>
<keyword evidence="6" id="KW-1003">Cell membrane</keyword>
<dbReference type="EC" id="7.1.1.-" evidence="6"/>
<feature type="transmembrane region" description="Helical" evidence="6">
    <location>
        <begin position="271"/>
        <end position="290"/>
    </location>
</feature>
<feature type="transmembrane region" description="Helical" evidence="6">
    <location>
        <begin position="100"/>
        <end position="121"/>
    </location>
</feature>
<dbReference type="NCBIfam" id="TIGR01770">
    <property type="entry name" value="NDH_I_N"/>
    <property type="match status" value="1"/>
</dbReference>
<evidence type="ECO:0000256" key="3">
    <source>
        <dbReference type="ARBA" id="ARBA00022692"/>
    </source>
</evidence>
<feature type="transmembrane region" description="Helical" evidence="6">
    <location>
        <begin position="75"/>
        <end position="93"/>
    </location>
</feature>
<dbReference type="GO" id="GO:0050136">
    <property type="term" value="F:NADH dehydrogenase (quinone) (non-electrogenic) activity"/>
    <property type="evidence" value="ECO:0007669"/>
    <property type="project" value="UniProtKB-UniRule"/>
</dbReference>
<evidence type="ECO:0000313" key="10">
    <source>
        <dbReference type="Proteomes" id="UP000233742"/>
    </source>
</evidence>
<proteinExistence type="inferred from homology"/>
<dbReference type="GO" id="GO:0012505">
    <property type="term" value="C:endomembrane system"/>
    <property type="evidence" value="ECO:0007669"/>
    <property type="project" value="UniProtKB-SubCell"/>
</dbReference>